<evidence type="ECO:0000256" key="1">
    <source>
        <dbReference type="SAM" id="MobiDB-lite"/>
    </source>
</evidence>
<evidence type="ECO:0000313" key="2">
    <source>
        <dbReference type="EnsemblMetazoa" id="G3102.1:cds"/>
    </source>
</evidence>
<protein>
    <submittedName>
        <fullName evidence="2">Uncharacterized protein</fullName>
    </submittedName>
</protein>
<evidence type="ECO:0000313" key="3">
    <source>
        <dbReference type="Proteomes" id="UP000005408"/>
    </source>
</evidence>
<dbReference type="Proteomes" id="UP000005408">
    <property type="component" value="Unassembled WGS sequence"/>
</dbReference>
<proteinExistence type="predicted"/>
<feature type="compositionally biased region" description="Basic residues" evidence="1">
    <location>
        <begin position="14"/>
        <end position="24"/>
    </location>
</feature>
<keyword evidence="3" id="KW-1185">Reference proteome</keyword>
<sequence length="153" mass="17308">TGKVGRPRGSGKVGRPRGRASIHSFRRRPRLNILTGLPDDRFLQDRLKKIKLKALGMSAKQSVATKNKQKDKKKTLMGVNVVENHKRDNIKMCVPKMEDDKEYWCPSPAVTKNLDHVMITDVAADDSMITIRESTSEVGFFKNREENTEMPGT</sequence>
<dbReference type="InterPro" id="IPR033773">
    <property type="entry name" value="CBX7_C"/>
</dbReference>
<feature type="region of interest" description="Disordered" evidence="1">
    <location>
        <begin position="1"/>
        <end position="24"/>
    </location>
</feature>
<reference evidence="2" key="1">
    <citation type="submission" date="2022-08" db="UniProtKB">
        <authorList>
            <consortium name="EnsemblMetazoa"/>
        </authorList>
    </citation>
    <scope>IDENTIFICATION</scope>
    <source>
        <strain evidence="2">05x7-T-G4-1.051#20</strain>
    </source>
</reference>
<dbReference type="AlphaFoldDB" id="A0A8W8M2H0"/>
<organism evidence="2 3">
    <name type="scientific">Magallana gigas</name>
    <name type="common">Pacific oyster</name>
    <name type="synonym">Crassostrea gigas</name>
    <dbReference type="NCBI Taxonomy" id="29159"/>
    <lineage>
        <taxon>Eukaryota</taxon>
        <taxon>Metazoa</taxon>
        <taxon>Spiralia</taxon>
        <taxon>Lophotrochozoa</taxon>
        <taxon>Mollusca</taxon>
        <taxon>Bivalvia</taxon>
        <taxon>Autobranchia</taxon>
        <taxon>Pteriomorphia</taxon>
        <taxon>Ostreida</taxon>
        <taxon>Ostreoidea</taxon>
        <taxon>Ostreidae</taxon>
        <taxon>Magallana</taxon>
    </lineage>
</organism>
<name>A0A8W8M2H0_MAGGI</name>
<dbReference type="Pfam" id="PF17218">
    <property type="entry name" value="CBX7_C"/>
    <property type="match status" value="1"/>
</dbReference>
<dbReference type="EnsemblMetazoa" id="G3102.1">
    <property type="protein sequence ID" value="G3102.1:cds"/>
    <property type="gene ID" value="G3102"/>
</dbReference>
<accession>A0A8W8M2H0</accession>